<protein>
    <submittedName>
        <fullName evidence="5">NAD(P)-dependent dehydrogenase (Short-subunit alcohol dehydrogenase family)</fullName>
    </submittedName>
</protein>
<dbReference type="RefSeq" id="WP_104421492.1">
    <property type="nucleotide sequence ID" value="NZ_PTJC01000007.1"/>
</dbReference>
<dbReference type="InterPro" id="IPR045313">
    <property type="entry name" value="CBR1-like"/>
</dbReference>
<dbReference type="Proteomes" id="UP000237662">
    <property type="component" value="Unassembled WGS sequence"/>
</dbReference>
<dbReference type="SUPFAM" id="SSF51735">
    <property type="entry name" value="NAD(P)-binding Rossmann-fold domains"/>
    <property type="match status" value="1"/>
</dbReference>
<keyword evidence="2" id="KW-0521">NADP</keyword>
<dbReference type="InterPro" id="IPR002347">
    <property type="entry name" value="SDR_fam"/>
</dbReference>
<proteinExistence type="inferred from homology"/>
<evidence type="ECO:0000256" key="3">
    <source>
        <dbReference type="ARBA" id="ARBA00023002"/>
    </source>
</evidence>
<accession>A0A2S6I1F9</accession>
<comment type="caution">
    <text evidence="5">The sequence shown here is derived from an EMBL/GenBank/DDBJ whole genome shotgun (WGS) entry which is preliminary data.</text>
</comment>
<evidence type="ECO:0000256" key="2">
    <source>
        <dbReference type="ARBA" id="ARBA00022857"/>
    </source>
</evidence>
<dbReference type="OrthoDB" id="5786478at2"/>
<name>A0A2S6I1F9_9BACT</name>
<dbReference type="PANTHER" id="PTHR43490:SF99">
    <property type="entry name" value="SHORT-CHAIN DEHYDROGENASE_REDUCTASE"/>
    <property type="match status" value="1"/>
</dbReference>
<dbReference type="PRINTS" id="PR00081">
    <property type="entry name" value="GDHRDH"/>
</dbReference>
<dbReference type="EMBL" id="PTJC01000007">
    <property type="protein sequence ID" value="PPK84775.1"/>
    <property type="molecule type" value="Genomic_DNA"/>
</dbReference>
<sequence length="245" mass="26543">MKYAFVTGANRSIGLEVTRQLLQRNVYVYLGCRDLDRGQAAVAELKEQGLLQVEAVVVDISNPDSVRAAKETVTNRGTGLDILINNAGISGGMQQGALTMDVAAIREVYDTNLFGTIDMVQNFYPLLRESSQPVIVNVTSGLGSLTLHHDPSWKYYPYKHPAYGPSKTALNAYTTVLAYELRDTAFKVNVVDPGYTATAFNNFSGPNDVSVGAGRIVDFALPGPDGPTGQFISYDNNPETGISPW</sequence>
<reference evidence="5 6" key="1">
    <citation type="submission" date="2018-02" db="EMBL/GenBank/DDBJ databases">
        <title>Genomic Encyclopedia of Archaeal and Bacterial Type Strains, Phase II (KMG-II): from individual species to whole genera.</title>
        <authorList>
            <person name="Goeker M."/>
        </authorList>
    </citation>
    <scope>NUCLEOTIDE SEQUENCE [LARGE SCALE GENOMIC DNA]</scope>
    <source>
        <strain evidence="5 6">DSM 29526</strain>
    </source>
</reference>
<dbReference type="GO" id="GO:0016616">
    <property type="term" value="F:oxidoreductase activity, acting on the CH-OH group of donors, NAD or NADP as acceptor"/>
    <property type="evidence" value="ECO:0007669"/>
    <property type="project" value="InterPro"/>
</dbReference>
<keyword evidence="6" id="KW-1185">Reference proteome</keyword>
<evidence type="ECO:0000256" key="1">
    <source>
        <dbReference type="ARBA" id="ARBA00006484"/>
    </source>
</evidence>
<dbReference type="InterPro" id="IPR036291">
    <property type="entry name" value="NAD(P)-bd_dom_sf"/>
</dbReference>
<evidence type="ECO:0000313" key="5">
    <source>
        <dbReference type="EMBL" id="PPK84775.1"/>
    </source>
</evidence>
<dbReference type="Gene3D" id="3.40.50.720">
    <property type="entry name" value="NAD(P)-binding Rossmann-like Domain"/>
    <property type="match status" value="1"/>
</dbReference>
<dbReference type="PRINTS" id="PR00080">
    <property type="entry name" value="SDRFAMILY"/>
</dbReference>
<evidence type="ECO:0000256" key="4">
    <source>
        <dbReference type="RuleBase" id="RU000363"/>
    </source>
</evidence>
<gene>
    <name evidence="5" type="ORF">CLV84_3939</name>
</gene>
<evidence type="ECO:0000313" key="6">
    <source>
        <dbReference type="Proteomes" id="UP000237662"/>
    </source>
</evidence>
<organism evidence="5 6">
    <name type="scientific">Neolewinella xylanilytica</name>
    <dbReference type="NCBI Taxonomy" id="1514080"/>
    <lineage>
        <taxon>Bacteria</taxon>
        <taxon>Pseudomonadati</taxon>
        <taxon>Bacteroidota</taxon>
        <taxon>Saprospiria</taxon>
        <taxon>Saprospirales</taxon>
        <taxon>Lewinellaceae</taxon>
        <taxon>Neolewinella</taxon>
    </lineage>
</organism>
<comment type="similarity">
    <text evidence="1 4">Belongs to the short-chain dehydrogenases/reductases (SDR) family.</text>
</comment>
<dbReference type="CDD" id="cd05324">
    <property type="entry name" value="carb_red_PTCR-like_SDR_c"/>
    <property type="match status" value="1"/>
</dbReference>
<dbReference type="Pfam" id="PF00106">
    <property type="entry name" value="adh_short"/>
    <property type="match status" value="1"/>
</dbReference>
<dbReference type="PANTHER" id="PTHR43490">
    <property type="entry name" value="(+)-NEOMENTHOL DEHYDROGENASE"/>
    <property type="match status" value="1"/>
</dbReference>
<dbReference type="AlphaFoldDB" id="A0A2S6I1F9"/>
<keyword evidence="3" id="KW-0560">Oxidoreductase</keyword>